<dbReference type="AlphaFoldDB" id="A0AAJ1QB34"/>
<dbReference type="EMBL" id="JACAGJ010000001">
    <property type="protein sequence ID" value="MDM1070889.1"/>
    <property type="molecule type" value="Genomic_DNA"/>
</dbReference>
<sequence length="185" mass="21421">MSKNTVTPEQIQEWKDKHGDLFELPIEDKKLYLRAPKMNDFKAAMSALIKGGEVSYAETLSKLLAVGGDVEILMNDEYFSVIQREMQSLMNFDDPEIEVLSNGQRRFIINGKEVVVRKPTREDLRKADQQNPSNKPFITQEKLFDLIKIKADDFFSDKDNAEARFQLYKGIELIQKEKFGQLKKL</sequence>
<name>A0AAJ1QB34_9FLAO</name>
<reference evidence="1" key="2">
    <citation type="journal article" date="2022" name="Sci. Total Environ.">
        <title>Prevalence, transmission, and molecular epidemiology of tet(X)-positive bacteria among humans, animals, and environmental niches in China: An epidemiological, and genomic-based study.</title>
        <authorList>
            <person name="Dong N."/>
            <person name="Zeng Y."/>
            <person name="Cai C."/>
            <person name="Sun C."/>
            <person name="Lu J."/>
            <person name="Liu C."/>
            <person name="Zhou H."/>
            <person name="Sun Q."/>
            <person name="Shu L."/>
            <person name="Wang H."/>
            <person name="Wang Y."/>
            <person name="Wang S."/>
            <person name="Wu C."/>
            <person name="Chan E.W."/>
            <person name="Chen G."/>
            <person name="Shen Z."/>
            <person name="Chen S."/>
            <person name="Zhang R."/>
        </authorList>
    </citation>
    <scope>NUCLEOTIDE SEQUENCE</scope>
    <source>
        <strain evidence="1">R655-4</strain>
    </source>
</reference>
<comment type="caution">
    <text evidence="1">The sequence shown here is derived from an EMBL/GenBank/DDBJ whole genome shotgun (WGS) entry which is preliminary data.</text>
</comment>
<dbReference type="RefSeq" id="WP_286491289.1">
    <property type="nucleotide sequence ID" value="NZ_JACAGJ010000001.1"/>
</dbReference>
<evidence type="ECO:0000313" key="2">
    <source>
        <dbReference type="Proteomes" id="UP001170959"/>
    </source>
</evidence>
<protein>
    <submittedName>
        <fullName evidence="1">Uncharacterized protein</fullName>
    </submittedName>
</protein>
<dbReference type="Proteomes" id="UP001170959">
    <property type="component" value="Unassembled WGS sequence"/>
</dbReference>
<proteinExistence type="predicted"/>
<accession>A0AAJ1QB34</accession>
<reference evidence="1" key="1">
    <citation type="submission" date="2020-06" db="EMBL/GenBank/DDBJ databases">
        <authorList>
            <person name="Dong N."/>
        </authorList>
    </citation>
    <scope>NUCLEOTIDE SEQUENCE</scope>
    <source>
        <strain evidence="1">R655-4</strain>
    </source>
</reference>
<evidence type="ECO:0000313" key="1">
    <source>
        <dbReference type="EMBL" id="MDM1070889.1"/>
    </source>
</evidence>
<gene>
    <name evidence="1" type="ORF">HX001_00115</name>
</gene>
<organism evidence="1 2">
    <name type="scientific">Empedobacter brevis</name>
    <dbReference type="NCBI Taxonomy" id="247"/>
    <lineage>
        <taxon>Bacteria</taxon>
        <taxon>Pseudomonadati</taxon>
        <taxon>Bacteroidota</taxon>
        <taxon>Flavobacteriia</taxon>
        <taxon>Flavobacteriales</taxon>
        <taxon>Weeksellaceae</taxon>
        <taxon>Empedobacter</taxon>
    </lineage>
</organism>